<dbReference type="OrthoDB" id="337038at2759"/>
<feature type="domain" description="SCP" evidence="2">
    <location>
        <begin position="89"/>
        <end position="215"/>
    </location>
</feature>
<dbReference type="InterPro" id="IPR018244">
    <property type="entry name" value="Allrgn_V5/Tpx1_CS"/>
</dbReference>
<dbReference type="STRING" id="660025.F9G2N9"/>
<dbReference type="InterPro" id="IPR002413">
    <property type="entry name" value="V5_allergen-like"/>
</dbReference>
<dbReference type="PRINTS" id="PR00838">
    <property type="entry name" value="V5ALLERGEN"/>
</dbReference>
<protein>
    <recommendedName>
        <fullName evidence="2">SCP domain-containing protein</fullName>
    </recommendedName>
</protein>
<feature type="transmembrane region" description="Helical" evidence="1">
    <location>
        <begin position="52"/>
        <end position="75"/>
    </location>
</feature>
<dbReference type="InterPro" id="IPR014044">
    <property type="entry name" value="CAP_dom"/>
</dbReference>
<dbReference type="SMART" id="SM00198">
    <property type="entry name" value="SCP"/>
    <property type="match status" value="1"/>
</dbReference>
<proteinExistence type="predicted"/>
<organism evidence="3">
    <name type="scientific">Fusarium oxysporum (strain Fo5176)</name>
    <name type="common">Fusarium vascular wilt</name>
    <dbReference type="NCBI Taxonomy" id="660025"/>
    <lineage>
        <taxon>Eukaryota</taxon>
        <taxon>Fungi</taxon>
        <taxon>Dikarya</taxon>
        <taxon>Ascomycota</taxon>
        <taxon>Pezizomycotina</taxon>
        <taxon>Sordariomycetes</taxon>
        <taxon>Hypocreomycetidae</taxon>
        <taxon>Hypocreales</taxon>
        <taxon>Nectriaceae</taxon>
        <taxon>Fusarium</taxon>
        <taxon>Fusarium oxysporum species complex</taxon>
    </lineage>
</organism>
<evidence type="ECO:0000259" key="2">
    <source>
        <dbReference type="SMART" id="SM00198"/>
    </source>
</evidence>
<dbReference type="GO" id="GO:0005576">
    <property type="term" value="C:extracellular region"/>
    <property type="evidence" value="ECO:0007669"/>
    <property type="project" value="InterPro"/>
</dbReference>
<dbReference type="InterPro" id="IPR001283">
    <property type="entry name" value="CRISP-related"/>
</dbReference>
<keyword evidence="1" id="KW-0472">Membrane</keyword>
<dbReference type="PRINTS" id="PR00837">
    <property type="entry name" value="V5TPXLIKE"/>
</dbReference>
<dbReference type="PaxDb" id="5507-FOXG_10300P0"/>
<accession>F9G2N9</accession>
<dbReference type="SUPFAM" id="SSF55797">
    <property type="entry name" value="PR-1-like"/>
    <property type="match status" value="1"/>
</dbReference>
<comment type="caution">
    <text evidence="3">The sequence shown here is derived from an EMBL/GenBank/DDBJ whole genome shotgun (WGS) entry which is preliminary data.</text>
</comment>
<keyword evidence="1" id="KW-0812">Transmembrane</keyword>
<name>F9G2N9_FUSOF</name>
<reference evidence="3" key="1">
    <citation type="journal article" date="2012" name="Mol. Plant Microbe Interact.">
        <title>A highly conserved effector in Fusarium oxysporum is required for full virulence on Arabidopsis.</title>
        <authorList>
            <person name="Thatcher L.F."/>
            <person name="Gardiner D.M."/>
            <person name="Kazan K."/>
            <person name="Manners J."/>
        </authorList>
    </citation>
    <scope>NUCLEOTIDE SEQUENCE [LARGE SCALE GENOMIC DNA]</scope>
    <source>
        <strain evidence="3">Fo5176</strain>
    </source>
</reference>
<dbReference type="InterPro" id="IPR035940">
    <property type="entry name" value="CAP_sf"/>
</dbReference>
<feature type="transmembrane region" description="Helical" evidence="1">
    <location>
        <begin position="12"/>
        <end position="32"/>
    </location>
</feature>
<dbReference type="EMBL" id="AFQF01003269">
    <property type="protein sequence ID" value="EGU76547.1"/>
    <property type="molecule type" value="Genomic_DNA"/>
</dbReference>
<sequence length="250" mass="28115">MMTFGTTLVIRIIWLFASCLNSFKKAGYLFLWHHLHDPYRTTNSHLTTMKNLLFPLTALLIGSSLAADVTITAPVSIPSNEPEYKEGKSFTSAVLNSTNFYREEHNATALKWNKTLEEFATDYLDDNDDCDFEHSGGPYGENLAIGYPNVTASVEAWGDEREEYNFDKAKFSKKTGHFTQLVWKDTTTVGCGRKLCGERGWFLVCEYWPRGNVEGQFKEEVSKEEGGAFSTRPGLGLALALFIGYMLVVV</sequence>
<dbReference type="AlphaFoldDB" id="F9G2N9"/>
<keyword evidence="1" id="KW-1133">Transmembrane helix</keyword>
<gene>
    <name evidence="3" type="ORF">FOXB_12921</name>
</gene>
<dbReference type="Pfam" id="PF00188">
    <property type="entry name" value="CAP"/>
    <property type="match status" value="1"/>
</dbReference>
<evidence type="ECO:0000256" key="1">
    <source>
        <dbReference type="SAM" id="Phobius"/>
    </source>
</evidence>
<evidence type="ECO:0000313" key="3">
    <source>
        <dbReference type="EMBL" id="EGU76547.1"/>
    </source>
</evidence>
<dbReference type="PROSITE" id="PS01009">
    <property type="entry name" value="CRISP_1"/>
    <property type="match status" value="1"/>
</dbReference>
<dbReference type="Gene3D" id="3.40.33.10">
    <property type="entry name" value="CAP"/>
    <property type="match status" value="1"/>
</dbReference>
<dbReference type="PANTHER" id="PTHR10334">
    <property type="entry name" value="CYSTEINE-RICH SECRETORY PROTEIN-RELATED"/>
    <property type="match status" value="1"/>
</dbReference>